<sequence length="225" mass="26258">MKNKQSQFAVVCWFDVTENRGYLRVAGEPRDIWFNLDTQRQVADGLYQPEFGQKSPKETQIPVQGSHVMVSLRERYEQVATRRGYRSVRMIEVEAWNYCFEFKDSERRIASRPVYKVTQFAFTNGQLIAGSQFEAGKGTFEVLRFQFENQRLPTKVLDLYYNYRVERMSGDVWVDCTAQMAERFCLPAWHYEVDCISPKAQNGRAAPLKKFSDIKIEKVLEATMG</sequence>
<comment type="caution">
    <text evidence="1">The sequence shown here is derived from an EMBL/GenBank/DDBJ whole genome shotgun (WGS) entry which is preliminary data.</text>
</comment>
<gene>
    <name evidence="1" type="ORF">A3C72_00390</name>
</gene>
<dbReference type="Proteomes" id="UP000177130">
    <property type="component" value="Unassembled WGS sequence"/>
</dbReference>
<accession>A0A1G2MHJ3</accession>
<reference evidence="1 2" key="1">
    <citation type="journal article" date="2016" name="Nat. Commun.">
        <title>Thousands of microbial genomes shed light on interconnected biogeochemical processes in an aquifer system.</title>
        <authorList>
            <person name="Anantharaman K."/>
            <person name="Brown C.T."/>
            <person name="Hug L.A."/>
            <person name="Sharon I."/>
            <person name="Castelle C.J."/>
            <person name="Probst A.J."/>
            <person name="Thomas B.C."/>
            <person name="Singh A."/>
            <person name="Wilkins M.J."/>
            <person name="Karaoz U."/>
            <person name="Brodie E.L."/>
            <person name="Williams K.H."/>
            <person name="Hubbard S.S."/>
            <person name="Banfield J.F."/>
        </authorList>
    </citation>
    <scope>NUCLEOTIDE SEQUENCE [LARGE SCALE GENOMIC DNA]</scope>
</reference>
<proteinExistence type="predicted"/>
<evidence type="ECO:0000313" key="1">
    <source>
        <dbReference type="EMBL" id="OHA23376.1"/>
    </source>
</evidence>
<organism evidence="1 2">
    <name type="scientific">Candidatus Taylorbacteria bacterium RIFCSPHIGHO2_02_FULL_43_32b</name>
    <dbReference type="NCBI Taxonomy" id="1802306"/>
    <lineage>
        <taxon>Bacteria</taxon>
        <taxon>Candidatus Tayloriibacteriota</taxon>
    </lineage>
</organism>
<dbReference type="AlphaFoldDB" id="A0A1G2MHJ3"/>
<name>A0A1G2MHJ3_9BACT</name>
<evidence type="ECO:0000313" key="2">
    <source>
        <dbReference type="Proteomes" id="UP000177130"/>
    </source>
</evidence>
<protein>
    <submittedName>
        <fullName evidence="1">Uncharacterized protein</fullName>
    </submittedName>
</protein>
<dbReference type="EMBL" id="MHRK01000036">
    <property type="protein sequence ID" value="OHA23376.1"/>
    <property type="molecule type" value="Genomic_DNA"/>
</dbReference>